<gene>
    <name evidence="4" type="ORF">CJD50_03895</name>
</gene>
<dbReference type="InterPro" id="IPR056920">
    <property type="entry name" value="PRTase-CE"/>
</dbReference>
<organism evidence="4 5">
    <name type="scientific">Hafnia paralvei</name>
    <dbReference type="NCBI Taxonomy" id="546367"/>
    <lineage>
        <taxon>Bacteria</taxon>
        <taxon>Pseudomonadati</taxon>
        <taxon>Pseudomonadota</taxon>
        <taxon>Gammaproteobacteria</taxon>
        <taxon>Enterobacterales</taxon>
        <taxon>Hafniaceae</taxon>
        <taxon>Hafnia</taxon>
    </lineage>
</organism>
<comment type="caution">
    <text evidence="4">The sequence shown here is derived from an EMBL/GenBank/DDBJ whole genome shotgun (WGS) entry which is preliminary data.</text>
</comment>
<feature type="domain" description="PRTase-CE" evidence="2">
    <location>
        <begin position="28"/>
        <end position="302"/>
    </location>
</feature>
<proteinExistence type="predicted"/>
<dbReference type="Pfam" id="PF24409">
    <property type="entry name" value="wHTH-PRTase_assc"/>
    <property type="match status" value="1"/>
</dbReference>
<evidence type="ECO:0000313" key="4">
    <source>
        <dbReference type="EMBL" id="PAV98613.1"/>
    </source>
</evidence>
<evidence type="ECO:0000313" key="5">
    <source>
        <dbReference type="Proteomes" id="UP000218796"/>
    </source>
</evidence>
<dbReference type="Proteomes" id="UP000218796">
    <property type="component" value="Unassembled WGS sequence"/>
</dbReference>
<keyword evidence="1" id="KW-1133">Transmembrane helix</keyword>
<dbReference type="RefSeq" id="WP_048797684.1">
    <property type="nucleotide sequence ID" value="NZ_CAUFSP010000032.1"/>
</dbReference>
<dbReference type="InterPro" id="IPR057055">
    <property type="entry name" value="wHTH-PRTase_assoc"/>
</dbReference>
<dbReference type="Pfam" id="PF24390">
    <property type="entry name" value="PRTase-CE"/>
    <property type="match status" value="1"/>
</dbReference>
<keyword evidence="1" id="KW-0472">Membrane</keyword>
<evidence type="ECO:0000259" key="3">
    <source>
        <dbReference type="Pfam" id="PF24409"/>
    </source>
</evidence>
<feature type="transmembrane region" description="Helical" evidence="1">
    <location>
        <begin position="341"/>
        <end position="359"/>
    </location>
</feature>
<protein>
    <submittedName>
        <fullName evidence="4">Uncharacterized protein</fullName>
    </submittedName>
</protein>
<feature type="domain" description="PRTase associated wHTH" evidence="3">
    <location>
        <begin position="352"/>
        <end position="433"/>
    </location>
</feature>
<name>A0A2A2MJ01_9GAMM</name>
<reference evidence="4 5" key="1">
    <citation type="submission" date="2017-08" db="EMBL/GenBank/DDBJ databases">
        <title>Draft Genome Sequence of Hafnia alvei CITHA-6 Isolated from Raw Bovine Milk.</title>
        <authorList>
            <person name="Culligan E.P."/>
            <person name="Mcsweeney A."/>
            <person name="O'Doherty C."/>
            <person name="Gleeson E."/>
            <person name="O'Riordan D."/>
            <person name="Sleator R.D."/>
        </authorList>
    </citation>
    <scope>NUCLEOTIDE SEQUENCE [LARGE SCALE GENOMIC DNA]</scope>
    <source>
        <strain evidence="4 5">CITHA-6</strain>
    </source>
</reference>
<evidence type="ECO:0000256" key="1">
    <source>
        <dbReference type="SAM" id="Phobius"/>
    </source>
</evidence>
<dbReference type="EMBL" id="NQMS01000001">
    <property type="protein sequence ID" value="PAV98613.1"/>
    <property type="molecule type" value="Genomic_DNA"/>
</dbReference>
<evidence type="ECO:0000259" key="2">
    <source>
        <dbReference type="Pfam" id="PF24390"/>
    </source>
</evidence>
<accession>A0A2A2MJ01</accession>
<dbReference type="AlphaFoldDB" id="A0A2A2MJ01"/>
<keyword evidence="1" id="KW-0812">Transmembrane</keyword>
<keyword evidence="5" id="KW-1185">Reference proteome</keyword>
<sequence>MENCRLGDRKINKNQHDPRKLIYTKQGEKWLSQFDALDQETAKLLLNSLTLVSHTEFRRNLEALILDVSTKVAGPVALYAVRELKKESTKCQLFSNHVVPFFDQVTKSNNGKNVNSIGISSDQGSEAIVAQIIRQLSKANPEKTLNHPSKEELRVQRCDSLIFIDDYIGSGKRVSDFIDAFWRDRTIASWLSSKHIKIQVVAYSATARGLRHLEFLKASPELIIYRDSATFTTLPIKLEKKDALLRLCEKYGRKALKGRKHFWWGYQKSMSSLVFEHGCPNNTPAILWDPDDKNGKWVGIFPNRTVDTSTASVFPPEIVCGNTIQTLHDVGQTRLAMSGALMRRGAVGALILMVLGLIAKGQRKRSTICYATGLNSKDCELLLSKCIKWKFLTPERRITPQGLSELSAAKQTSFSPKGYLAVGSDYYYPRQLRETTYD</sequence>